<dbReference type="Pfam" id="PF02544">
    <property type="entry name" value="Steroid_dh"/>
    <property type="match status" value="1"/>
</dbReference>
<dbReference type="PANTHER" id="PTHR14624">
    <property type="entry name" value="DFG10 PROTEIN"/>
    <property type="match status" value="1"/>
</dbReference>
<dbReference type="OrthoDB" id="541710at2759"/>
<evidence type="ECO:0000313" key="16">
    <source>
        <dbReference type="EMBL" id="KAG8453657.1"/>
    </source>
</evidence>
<comment type="caution">
    <text evidence="14">Lacks conserved residue(s) required for the propagation of feature annotation.</text>
</comment>
<accession>A0A8T2KE14</accession>
<comment type="caution">
    <text evidence="16">The sequence shown here is derived from an EMBL/GenBank/DDBJ whole genome shotgun (WGS) entry which is preliminary data.</text>
</comment>
<comment type="catalytic activity">
    <reaction evidence="10">
        <text>androst-4-ene-3,17-dione + NADPH + H(+) = 5alpha-androstan-3,17-dione + NADP(+)</text>
        <dbReference type="Rhea" id="RHEA:50816"/>
        <dbReference type="ChEBI" id="CHEBI:15378"/>
        <dbReference type="ChEBI" id="CHEBI:15994"/>
        <dbReference type="ChEBI" id="CHEBI:16422"/>
        <dbReference type="ChEBI" id="CHEBI:57783"/>
        <dbReference type="ChEBI" id="CHEBI:58349"/>
    </reaction>
    <physiologicalReaction direction="right-to-left" evidence="10">
        <dbReference type="Rhea" id="RHEA:50818"/>
    </physiologicalReaction>
</comment>
<dbReference type="EC" id="1.3.1.22" evidence="2 14"/>
<evidence type="ECO:0000259" key="15">
    <source>
        <dbReference type="Pfam" id="PF02544"/>
    </source>
</evidence>
<evidence type="ECO:0000256" key="4">
    <source>
        <dbReference type="ARBA" id="ARBA00022692"/>
    </source>
</evidence>
<organism evidence="16 17">
    <name type="scientific">Hymenochirus boettgeri</name>
    <name type="common">Congo dwarf clawed frog</name>
    <dbReference type="NCBI Taxonomy" id="247094"/>
    <lineage>
        <taxon>Eukaryota</taxon>
        <taxon>Metazoa</taxon>
        <taxon>Chordata</taxon>
        <taxon>Craniata</taxon>
        <taxon>Vertebrata</taxon>
        <taxon>Euteleostomi</taxon>
        <taxon>Amphibia</taxon>
        <taxon>Batrachia</taxon>
        <taxon>Anura</taxon>
        <taxon>Pipoidea</taxon>
        <taxon>Pipidae</taxon>
        <taxon>Pipinae</taxon>
        <taxon>Hymenochirus</taxon>
    </lineage>
</organism>
<dbReference type="GO" id="GO:0016095">
    <property type="term" value="P:polyprenol catabolic process"/>
    <property type="evidence" value="ECO:0007669"/>
    <property type="project" value="UniProtKB-UniRule"/>
</dbReference>
<evidence type="ECO:0000256" key="2">
    <source>
        <dbReference type="ARBA" id="ARBA00012049"/>
    </source>
</evidence>
<dbReference type="GO" id="GO:0102389">
    <property type="term" value="F:polyprenol reductase activity"/>
    <property type="evidence" value="ECO:0007669"/>
    <property type="project" value="UniProtKB-UniRule"/>
</dbReference>
<dbReference type="PANTHER" id="PTHR14624:SF0">
    <property type="entry name" value="POLYPRENOL REDUCTASE"/>
    <property type="match status" value="1"/>
</dbReference>
<gene>
    <name evidence="16" type="ORF">GDO86_000334</name>
</gene>
<protein>
    <recommendedName>
        <fullName evidence="9 14">Polyprenal reductase</fullName>
        <ecNumber evidence="2 14">1.3.1.22</ecNumber>
        <ecNumber evidence="3 14">1.3.1.94</ecNumber>
    </recommendedName>
</protein>
<keyword evidence="14" id="KW-0256">Endoplasmic reticulum</keyword>
<keyword evidence="5 14" id="KW-1133">Transmembrane helix</keyword>
<dbReference type="GO" id="GO:0047751">
    <property type="term" value="F:3-oxo-5-alpha-steroid 4-dehydrogenase (NADP+) activity"/>
    <property type="evidence" value="ECO:0007669"/>
    <property type="project" value="UniProtKB-UniRule"/>
</dbReference>
<dbReference type="InterPro" id="IPR039698">
    <property type="entry name" value="Dfg10/SRD5A3"/>
</dbReference>
<evidence type="ECO:0000256" key="7">
    <source>
        <dbReference type="ARBA" id="ARBA00045898"/>
    </source>
</evidence>
<comment type="similarity">
    <text evidence="8 14">Belongs to the steroid 5-alpha reductase family. Polyprenal reductase subfamily.</text>
</comment>
<dbReference type="PROSITE" id="PS50244">
    <property type="entry name" value="S5A_REDUCTASE"/>
    <property type="match status" value="1"/>
</dbReference>
<proteinExistence type="inferred from homology"/>
<evidence type="ECO:0000256" key="8">
    <source>
        <dbReference type="ARBA" id="ARBA00046320"/>
    </source>
</evidence>
<evidence type="ECO:0000256" key="9">
    <source>
        <dbReference type="ARBA" id="ARBA00047186"/>
    </source>
</evidence>
<dbReference type="GO" id="GO:0160198">
    <property type="term" value="F:polyprenal reductase activity"/>
    <property type="evidence" value="ECO:0007669"/>
    <property type="project" value="UniProtKB-EC"/>
</dbReference>
<keyword evidence="6 14" id="KW-0472">Membrane</keyword>
<comment type="subcellular location">
    <subcellularLocation>
        <location evidence="1">Endomembrane system</location>
        <topology evidence="1">Multi-pass membrane protein</topology>
    </subcellularLocation>
    <subcellularLocation>
        <location evidence="14">Endoplasmic reticulum membrane</location>
    </subcellularLocation>
</comment>
<evidence type="ECO:0000256" key="11">
    <source>
        <dbReference type="ARBA" id="ARBA00048765"/>
    </source>
</evidence>
<keyword evidence="4 14" id="KW-0812">Transmembrane</keyword>
<dbReference type="GO" id="GO:0006488">
    <property type="term" value="P:dolichol-linked oligosaccharide biosynthetic process"/>
    <property type="evidence" value="ECO:0007669"/>
    <property type="project" value="UniProtKB-UniRule"/>
</dbReference>
<keyword evidence="14" id="KW-0521">NADP</keyword>
<sequence>MLSCRCLFNDLIRYGKTKTGLQRPYWLTHFDVPKSKIAHRNHTVPSGHWIEKVSCPHYFAELLIYTSIAIVFVFSSITWWLVVMYVIFNQALSAISCHEFYHDKFDSYPVHRKAFIPYIF</sequence>
<comment type="catalytic activity">
    <reaction evidence="13 14">
        <text>a di-trans,poly-cis-dolichal + NADP(+) = a di-trans,poly-cis-polyprenal + NADPH + H(+)</text>
        <dbReference type="Rhea" id="RHEA:80727"/>
        <dbReference type="Rhea" id="RHEA-COMP:19536"/>
        <dbReference type="Rhea" id="RHEA-COMP:19537"/>
        <dbReference type="ChEBI" id="CHEBI:15378"/>
        <dbReference type="ChEBI" id="CHEBI:57783"/>
        <dbReference type="ChEBI" id="CHEBI:58349"/>
        <dbReference type="ChEBI" id="CHEBI:231623"/>
        <dbReference type="ChEBI" id="CHEBI:231637"/>
        <dbReference type="EC" id="1.3.1.94"/>
    </reaction>
    <physiologicalReaction direction="right-to-left" evidence="13 14">
        <dbReference type="Rhea" id="RHEA:80729"/>
    </physiologicalReaction>
</comment>
<comment type="pathway">
    <text evidence="14">Protein modification; protein glycosylation.</text>
</comment>
<feature type="transmembrane region" description="Helical" evidence="14">
    <location>
        <begin position="62"/>
        <end position="88"/>
    </location>
</feature>
<dbReference type="AlphaFoldDB" id="A0A8T2KE14"/>
<comment type="catalytic activity">
    <reaction evidence="12">
        <text>17beta-hydroxy-5alpha-androstan-3-one + NADP(+) = testosterone + NADPH + H(+)</text>
        <dbReference type="Rhea" id="RHEA:50820"/>
        <dbReference type="ChEBI" id="CHEBI:15378"/>
        <dbReference type="ChEBI" id="CHEBI:16330"/>
        <dbReference type="ChEBI" id="CHEBI:17347"/>
        <dbReference type="ChEBI" id="CHEBI:57783"/>
        <dbReference type="ChEBI" id="CHEBI:58349"/>
        <dbReference type="EC" id="1.3.1.22"/>
    </reaction>
    <physiologicalReaction direction="right-to-left" evidence="12">
        <dbReference type="Rhea" id="RHEA:50822"/>
    </physiologicalReaction>
</comment>
<comment type="catalytic activity">
    <reaction evidence="11">
        <text>a 3-oxo-5alpha-steroid + NADP(+) = a 3-oxo-Delta(4)-steroid + NADPH + H(+)</text>
        <dbReference type="Rhea" id="RHEA:54384"/>
        <dbReference type="ChEBI" id="CHEBI:13601"/>
        <dbReference type="ChEBI" id="CHEBI:15378"/>
        <dbReference type="ChEBI" id="CHEBI:47909"/>
        <dbReference type="ChEBI" id="CHEBI:57783"/>
        <dbReference type="ChEBI" id="CHEBI:58349"/>
        <dbReference type="EC" id="1.3.1.22"/>
    </reaction>
    <physiologicalReaction direction="right-to-left" evidence="11">
        <dbReference type="Rhea" id="RHEA:54386"/>
    </physiologicalReaction>
</comment>
<reference evidence="16" key="1">
    <citation type="thesis" date="2020" institute="ProQuest LLC" country="789 East Eisenhower Parkway, Ann Arbor, MI, USA">
        <title>Comparative Genomics and Chromosome Evolution.</title>
        <authorList>
            <person name="Mudd A.B."/>
        </authorList>
    </citation>
    <scope>NUCLEOTIDE SEQUENCE</scope>
    <source>
        <strain evidence="16">Female2</strain>
        <tissue evidence="16">Blood</tissue>
    </source>
</reference>
<dbReference type="Proteomes" id="UP000812440">
    <property type="component" value="Chromosome 1"/>
</dbReference>
<feature type="domain" description="3-oxo-5-alpha-steroid 4-dehydrogenase C-terminal" evidence="15">
    <location>
        <begin position="39"/>
        <end position="120"/>
    </location>
</feature>
<evidence type="ECO:0000256" key="14">
    <source>
        <dbReference type="RuleBase" id="RU367081"/>
    </source>
</evidence>
<dbReference type="EMBL" id="JAACNH010000001">
    <property type="protein sequence ID" value="KAG8453657.1"/>
    <property type="molecule type" value="Genomic_DNA"/>
</dbReference>
<comment type="function">
    <text evidence="7">Plays a key role in early steps of protein N-linked glycosylation by being involved in the conversion of polyprenol into dolichol. Acts as a polyprenal reductase that mediates the reduction of polyprenal into dolichal in a NADP-dependent mechanism. Dolichols are required for the synthesis of dolichol-linked monosaccharides and the oligosaccharide precursor used for N-glycosylation. Also able to convert testosterone (T) into 5-alpha-dihydrotestosterone (DHT).</text>
</comment>
<evidence type="ECO:0000256" key="6">
    <source>
        <dbReference type="ARBA" id="ARBA00023136"/>
    </source>
</evidence>
<dbReference type="EC" id="1.3.1.94" evidence="3 14"/>
<evidence type="ECO:0000256" key="12">
    <source>
        <dbReference type="ARBA" id="ARBA00049397"/>
    </source>
</evidence>
<evidence type="ECO:0000313" key="17">
    <source>
        <dbReference type="Proteomes" id="UP000812440"/>
    </source>
</evidence>
<dbReference type="GO" id="GO:0005789">
    <property type="term" value="C:endoplasmic reticulum membrane"/>
    <property type="evidence" value="ECO:0007669"/>
    <property type="project" value="UniProtKB-SubCell"/>
</dbReference>
<evidence type="ECO:0000256" key="5">
    <source>
        <dbReference type="ARBA" id="ARBA00022989"/>
    </source>
</evidence>
<dbReference type="InterPro" id="IPR001104">
    <property type="entry name" value="3-oxo-5_a-steroid_4-DH_C"/>
</dbReference>
<evidence type="ECO:0000256" key="1">
    <source>
        <dbReference type="ARBA" id="ARBA00004127"/>
    </source>
</evidence>
<evidence type="ECO:0000256" key="3">
    <source>
        <dbReference type="ARBA" id="ARBA00012522"/>
    </source>
</evidence>
<name>A0A8T2KE14_9PIPI</name>
<keyword evidence="17" id="KW-1185">Reference proteome</keyword>
<evidence type="ECO:0000256" key="10">
    <source>
        <dbReference type="ARBA" id="ARBA00048095"/>
    </source>
</evidence>
<evidence type="ECO:0000256" key="13">
    <source>
        <dbReference type="ARBA" id="ARBA00049427"/>
    </source>
</evidence>
<keyword evidence="14" id="KW-0560">Oxidoreductase</keyword>